<gene>
    <name evidence="13" type="ORF">C8N44_11299</name>
</gene>
<evidence type="ECO:0000256" key="1">
    <source>
        <dbReference type="ARBA" id="ARBA00000085"/>
    </source>
</evidence>
<dbReference type="SUPFAM" id="SSF52172">
    <property type="entry name" value="CheY-like"/>
    <property type="match status" value="1"/>
</dbReference>
<evidence type="ECO:0000256" key="6">
    <source>
        <dbReference type="ARBA" id="ARBA00022777"/>
    </source>
</evidence>
<keyword evidence="4" id="KW-0808">Transferase</keyword>
<dbReference type="EMBL" id="QBKN01000012">
    <property type="protein sequence ID" value="PTX47475.1"/>
    <property type="molecule type" value="Genomic_DNA"/>
</dbReference>
<dbReference type="RefSeq" id="WP_107976508.1">
    <property type="nucleotide sequence ID" value="NZ_BMEZ01000014.1"/>
</dbReference>
<evidence type="ECO:0000256" key="10">
    <source>
        <dbReference type="SAM" id="MobiDB-lite"/>
    </source>
</evidence>
<evidence type="ECO:0000256" key="8">
    <source>
        <dbReference type="ARBA" id="ARBA00023012"/>
    </source>
</evidence>
<sequence length="387" mass="41932">MAEACILVLDDDLGDRKFVRRLLGRVLPQVSVREAADASELLGWEGKPPDIVMVDYMLPTSNGLELLPRLRDSWPDAGIIMLTGKGDEEIAKSAIQGGAADYIPKQSLSVASLHRIVWRTLEKVRLQARIRAQREELEVFASVLVHDLKAPIRAVNFLSGELAEDIASGEMAEVGETLRLLQKSAEKMRNMVDSLAAHIQIDRGVELEKTDISDVVDTALLALREEIAQSGCVISQELRGHRVEGSAPQLAQLLQNLVSNAIKYAGDAPPDVAISAQADGEAHVLISVSDHGIGIPPDFVDRVFEPFRRAPTTQGVEGTGLGLATCRKIVERHHGRIWCESEPGAGTTIRIRLPLAQPEADPLGFALAGSSPTERPTTVSQVDARPS</sequence>
<dbReference type="GO" id="GO:0000156">
    <property type="term" value="F:phosphorelay response regulator activity"/>
    <property type="evidence" value="ECO:0007669"/>
    <property type="project" value="TreeGrafter"/>
</dbReference>
<protein>
    <recommendedName>
        <fullName evidence="2">histidine kinase</fullName>
        <ecNumber evidence="2">2.7.13.3</ecNumber>
    </recommendedName>
</protein>
<dbReference type="CDD" id="cd00156">
    <property type="entry name" value="REC"/>
    <property type="match status" value="1"/>
</dbReference>
<evidence type="ECO:0000256" key="2">
    <source>
        <dbReference type="ARBA" id="ARBA00012438"/>
    </source>
</evidence>
<dbReference type="PANTHER" id="PTHR42878">
    <property type="entry name" value="TWO-COMPONENT HISTIDINE KINASE"/>
    <property type="match status" value="1"/>
</dbReference>
<dbReference type="Gene3D" id="3.40.50.2300">
    <property type="match status" value="1"/>
</dbReference>
<evidence type="ECO:0000313" key="13">
    <source>
        <dbReference type="EMBL" id="PTX47475.1"/>
    </source>
</evidence>
<dbReference type="Gene3D" id="1.10.287.130">
    <property type="match status" value="1"/>
</dbReference>
<evidence type="ECO:0000256" key="7">
    <source>
        <dbReference type="ARBA" id="ARBA00022840"/>
    </source>
</evidence>
<dbReference type="PROSITE" id="PS50110">
    <property type="entry name" value="RESPONSE_REGULATORY"/>
    <property type="match status" value="1"/>
</dbReference>
<keyword evidence="8" id="KW-0902">Two-component regulatory system</keyword>
<dbReference type="InterPro" id="IPR001789">
    <property type="entry name" value="Sig_transdc_resp-reg_receiver"/>
</dbReference>
<dbReference type="PANTHER" id="PTHR42878:SF7">
    <property type="entry name" value="SENSOR HISTIDINE KINASE GLRK"/>
    <property type="match status" value="1"/>
</dbReference>
<dbReference type="SMART" id="SM00387">
    <property type="entry name" value="HATPase_c"/>
    <property type="match status" value="1"/>
</dbReference>
<evidence type="ECO:0000256" key="4">
    <source>
        <dbReference type="ARBA" id="ARBA00022679"/>
    </source>
</evidence>
<comment type="caution">
    <text evidence="13">The sequence shown here is derived from an EMBL/GenBank/DDBJ whole genome shotgun (WGS) entry which is preliminary data.</text>
</comment>
<name>A0A2T6AUI7_9RHOB</name>
<dbReference type="SMART" id="SM00448">
    <property type="entry name" value="REC"/>
    <property type="match status" value="1"/>
</dbReference>
<comment type="catalytic activity">
    <reaction evidence="1">
        <text>ATP + protein L-histidine = ADP + protein N-phospho-L-histidine.</text>
        <dbReference type="EC" id="2.7.13.3"/>
    </reaction>
</comment>
<feature type="modified residue" description="4-aspartylphosphate" evidence="9">
    <location>
        <position position="55"/>
    </location>
</feature>
<dbReference type="InterPro" id="IPR011006">
    <property type="entry name" value="CheY-like_superfamily"/>
</dbReference>
<dbReference type="InterPro" id="IPR050351">
    <property type="entry name" value="BphY/WalK/GraS-like"/>
</dbReference>
<dbReference type="GO" id="GO:0007234">
    <property type="term" value="P:osmosensory signaling via phosphorelay pathway"/>
    <property type="evidence" value="ECO:0007669"/>
    <property type="project" value="TreeGrafter"/>
</dbReference>
<dbReference type="AlphaFoldDB" id="A0A2T6AUI7"/>
<feature type="domain" description="Histidine kinase" evidence="11">
    <location>
        <begin position="143"/>
        <end position="357"/>
    </location>
</feature>
<dbReference type="GO" id="GO:0030295">
    <property type="term" value="F:protein kinase activator activity"/>
    <property type="evidence" value="ECO:0007669"/>
    <property type="project" value="TreeGrafter"/>
</dbReference>
<dbReference type="InterPro" id="IPR003661">
    <property type="entry name" value="HisK_dim/P_dom"/>
</dbReference>
<dbReference type="InterPro" id="IPR003594">
    <property type="entry name" value="HATPase_dom"/>
</dbReference>
<dbReference type="GO" id="GO:0000155">
    <property type="term" value="F:phosphorelay sensor kinase activity"/>
    <property type="evidence" value="ECO:0007669"/>
    <property type="project" value="InterPro"/>
</dbReference>
<dbReference type="Pfam" id="PF00072">
    <property type="entry name" value="Response_reg"/>
    <property type="match status" value="1"/>
</dbReference>
<dbReference type="Gene3D" id="3.30.565.10">
    <property type="entry name" value="Histidine kinase-like ATPase, C-terminal domain"/>
    <property type="match status" value="1"/>
</dbReference>
<evidence type="ECO:0000256" key="5">
    <source>
        <dbReference type="ARBA" id="ARBA00022741"/>
    </source>
</evidence>
<dbReference type="InterPro" id="IPR005467">
    <property type="entry name" value="His_kinase_dom"/>
</dbReference>
<evidence type="ECO:0000256" key="3">
    <source>
        <dbReference type="ARBA" id="ARBA00022553"/>
    </source>
</evidence>
<keyword evidence="14" id="KW-1185">Reference proteome</keyword>
<dbReference type="FunFam" id="3.30.565.10:FF:000006">
    <property type="entry name" value="Sensor histidine kinase WalK"/>
    <property type="match status" value="1"/>
</dbReference>
<dbReference type="CDD" id="cd00082">
    <property type="entry name" value="HisKA"/>
    <property type="match status" value="1"/>
</dbReference>
<organism evidence="13 14">
    <name type="scientific">Allosediminivita pacifica</name>
    <dbReference type="NCBI Taxonomy" id="1267769"/>
    <lineage>
        <taxon>Bacteria</taxon>
        <taxon>Pseudomonadati</taxon>
        <taxon>Pseudomonadota</taxon>
        <taxon>Alphaproteobacteria</taxon>
        <taxon>Rhodobacterales</taxon>
        <taxon>Paracoccaceae</taxon>
        <taxon>Allosediminivita</taxon>
    </lineage>
</organism>
<dbReference type="PRINTS" id="PR00344">
    <property type="entry name" value="BCTRLSENSOR"/>
</dbReference>
<dbReference type="Pfam" id="PF02518">
    <property type="entry name" value="HATPase_c"/>
    <property type="match status" value="1"/>
</dbReference>
<evidence type="ECO:0000313" key="14">
    <source>
        <dbReference type="Proteomes" id="UP000244069"/>
    </source>
</evidence>
<feature type="domain" description="Response regulatory" evidence="12">
    <location>
        <begin position="5"/>
        <end position="120"/>
    </location>
</feature>
<keyword evidence="5" id="KW-0547">Nucleotide-binding</keyword>
<keyword evidence="7" id="KW-0067">ATP-binding</keyword>
<dbReference type="GO" id="GO:0005524">
    <property type="term" value="F:ATP binding"/>
    <property type="evidence" value="ECO:0007669"/>
    <property type="project" value="UniProtKB-KW"/>
</dbReference>
<evidence type="ECO:0000259" key="12">
    <source>
        <dbReference type="PROSITE" id="PS50110"/>
    </source>
</evidence>
<dbReference type="EC" id="2.7.13.3" evidence="2"/>
<evidence type="ECO:0000256" key="9">
    <source>
        <dbReference type="PROSITE-ProRule" id="PRU00169"/>
    </source>
</evidence>
<reference evidence="13 14" key="1">
    <citation type="submission" date="2018-04" db="EMBL/GenBank/DDBJ databases">
        <title>Genomic Encyclopedia of Archaeal and Bacterial Type Strains, Phase II (KMG-II): from individual species to whole genera.</title>
        <authorList>
            <person name="Goeker M."/>
        </authorList>
    </citation>
    <scope>NUCLEOTIDE SEQUENCE [LARGE SCALE GENOMIC DNA]</scope>
    <source>
        <strain evidence="13 14">DSM 29329</strain>
    </source>
</reference>
<dbReference type="PROSITE" id="PS50109">
    <property type="entry name" value="HIS_KIN"/>
    <property type="match status" value="1"/>
</dbReference>
<keyword evidence="3 9" id="KW-0597">Phosphoprotein</keyword>
<dbReference type="SUPFAM" id="SSF55874">
    <property type="entry name" value="ATPase domain of HSP90 chaperone/DNA topoisomerase II/histidine kinase"/>
    <property type="match status" value="1"/>
</dbReference>
<dbReference type="CDD" id="cd00075">
    <property type="entry name" value="HATPase"/>
    <property type="match status" value="1"/>
</dbReference>
<proteinExistence type="predicted"/>
<feature type="region of interest" description="Disordered" evidence="10">
    <location>
        <begin position="363"/>
        <end position="387"/>
    </location>
</feature>
<keyword evidence="6" id="KW-0418">Kinase</keyword>
<dbReference type="InterPro" id="IPR004358">
    <property type="entry name" value="Sig_transdc_His_kin-like_C"/>
</dbReference>
<evidence type="ECO:0000259" key="11">
    <source>
        <dbReference type="PROSITE" id="PS50109"/>
    </source>
</evidence>
<dbReference type="InterPro" id="IPR036890">
    <property type="entry name" value="HATPase_C_sf"/>
</dbReference>
<dbReference type="Proteomes" id="UP000244069">
    <property type="component" value="Unassembled WGS sequence"/>
</dbReference>
<accession>A0A2T6AUI7</accession>
<feature type="compositionally biased region" description="Polar residues" evidence="10">
    <location>
        <begin position="370"/>
        <end position="381"/>
    </location>
</feature>